<dbReference type="EMBL" id="PFER01000025">
    <property type="protein sequence ID" value="PJE73621.1"/>
    <property type="molecule type" value="Genomic_DNA"/>
</dbReference>
<comment type="caution">
    <text evidence="1">The sequence shown here is derived from an EMBL/GenBank/DDBJ whole genome shotgun (WGS) entry which is preliminary data.</text>
</comment>
<accession>A0A2M8LAJ6</accession>
<gene>
    <name evidence="1" type="ORF">COV02_01605</name>
</gene>
<reference evidence="2" key="1">
    <citation type="submission" date="2017-09" db="EMBL/GenBank/DDBJ databases">
        <title>Depth-based differentiation of microbial function through sediment-hosted aquifers and enrichment of novel symbionts in the deep terrestrial subsurface.</title>
        <authorList>
            <person name="Probst A.J."/>
            <person name="Ladd B."/>
            <person name="Jarett J.K."/>
            <person name="Geller-Mcgrath D.E."/>
            <person name="Sieber C.M.K."/>
            <person name="Emerson J.B."/>
            <person name="Anantharaman K."/>
            <person name="Thomas B.C."/>
            <person name="Malmstrom R."/>
            <person name="Stieglmeier M."/>
            <person name="Klingl A."/>
            <person name="Woyke T."/>
            <person name="Ryan C.M."/>
            <person name="Banfield J.F."/>
        </authorList>
    </citation>
    <scope>NUCLEOTIDE SEQUENCE [LARGE SCALE GENOMIC DNA]</scope>
</reference>
<proteinExistence type="predicted"/>
<protein>
    <submittedName>
        <fullName evidence="1">Uncharacterized protein</fullName>
    </submittedName>
</protein>
<dbReference type="AlphaFoldDB" id="A0A2M8LAJ6"/>
<sequence length="88" mass="10194">MGETFAEDIFCEENTRESKNLEGFYLKSGSRGRLVVMYEGKGKICEILAYDKFLKVAFLSTFRRKAREELICKDCAHECMIVNVLRTI</sequence>
<evidence type="ECO:0000313" key="1">
    <source>
        <dbReference type="EMBL" id="PJE73621.1"/>
    </source>
</evidence>
<name>A0A2M8LAJ6_9BACT</name>
<dbReference type="Proteomes" id="UP000230959">
    <property type="component" value="Unassembled WGS sequence"/>
</dbReference>
<evidence type="ECO:0000313" key="2">
    <source>
        <dbReference type="Proteomes" id="UP000230959"/>
    </source>
</evidence>
<organism evidence="1 2">
    <name type="scientific">Candidatus Terrybacteria bacterium CG10_big_fil_rev_8_21_14_0_10_41_10</name>
    <dbReference type="NCBI Taxonomy" id="1975026"/>
    <lineage>
        <taxon>Bacteria</taxon>
        <taxon>Candidatus Terryibacteriota</taxon>
    </lineage>
</organism>